<evidence type="ECO:0000313" key="2">
    <source>
        <dbReference type="Proteomes" id="UP001189429"/>
    </source>
</evidence>
<organism evidence="1 2">
    <name type="scientific">Prorocentrum cordatum</name>
    <dbReference type="NCBI Taxonomy" id="2364126"/>
    <lineage>
        <taxon>Eukaryota</taxon>
        <taxon>Sar</taxon>
        <taxon>Alveolata</taxon>
        <taxon>Dinophyceae</taxon>
        <taxon>Prorocentrales</taxon>
        <taxon>Prorocentraceae</taxon>
        <taxon>Prorocentrum</taxon>
    </lineage>
</organism>
<proteinExistence type="predicted"/>
<evidence type="ECO:0000313" key="1">
    <source>
        <dbReference type="EMBL" id="CAK0879811.1"/>
    </source>
</evidence>
<dbReference type="EMBL" id="CAUYUJ010018004">
    <property type="protein sequence ID" value="CAK0879811.1"/>
    <property type="molecule type" value="Genomic_DNA"/>
</dbReference>
<gene>
    <name evidence="1" type="ORF">PCOR1329_LOCUS63133</name>
</gene>
<name>A0ABN9W1C1_9DINO</name>
<accession>A0ABN9W1C1</accession>
<sequence>MAAAASDRGCVPAETFTFNPNAPAVEPEATSHWEPIGPYSESFVIYPSGLACTRGTTVFSYAPCWSHGRCNNVHVSSGVEATAKPSVSELDSYQKEVDAQLAAWRTMAPSSRLFLRRLARVDGAAAEADYMKTV</sequence>
<keyword evidence="2" id="KW-1185">Reference proteome</keyword>
<protein>
    <submittedName>
        <fullName evidence="1">Uncharacterized protein</fullName>
    </submittedName>
</protein>
<comment type="caution">
    <text evidence="1">The sequence shown here is derived from an EMBL/GenBank/DDBJ whole genome shotgun (WGS) entry which is preliminary data.</text>
</comment>
<dbReference type="Proteomes" id="UP001189429">
    <property type="component" value="Unassembled WGS sequence"/>
</dbReference>
<reference evidence="1" key="1">
    <citation type="submission" date="2023-10" db="EMBL/GenBank/DDBJ databases">
        <authorList>
            <person name="Chen Y."/>
            <person name="Shah S."/>
            <person name="Dougan E. K."/>
            <person name="Thang M."/>
            <person name="Chan C."/>
        </authorList>
    </citation>
    <scope>NUCLEOTIDE SEQUENCE [LARGE SCALE GENOMIC DNA]</scope>
</reference>